<evidence type="ECO:0000313" key="2">
    <source>
        <dbReference type="Proteomes" id="UP000234849"/>
    </source>
</evidence>
<dbReference type="Proteomes" id="UP000234849">
    <property type="component" value="Unassembled WGS sequence"/>
</dbReference>
<organism evidence="1 2">
    <name type="scientific">Mediterraneibacter gnavus</name>
    <name type="common">Ruminococcus gnavus</name>
    <dbReference type="NCBI Taxonomy" id="33038"/>
    <lineage>
        <taxon>Bacteria</taxon>
        <taxon>Bacillati</taxon>
        <taxon>Bacillota</taxon>
        <taxon>Clostridia</taxon>
        <taxon>Lachnospirales</taxon>
        <taxon>Lachnospiraceae</taxon>
        <taxon>Mediterraneibacter</taxon>
    </lineage>
</organism>
<accession>A0A2N5NEV9</accession>
<dbReference type="EMBL" id="NIHM01000024">
    <property type="protein sequence ID" value="PLT52847.1"/>
    <property type="molecule type" value="Genomic_DNA"/>
</dbReference>
<protein>
    <recommendedName>
        <fullName evidence="3">ImmA/IrrE family metallo-endopeptidase</fullName>
    </recommendedName>
</protein>
<reference evidence="1 2" key="1">
    <citation type="journal article" date="2017" name="Genome Med.">
        <title>A novel Ruminococcus gnavus clade enriched in inflammatory bowel disease patients.</title>
        <authorList>
            <person name="Hall A.B."/>
            <person name="Yassour M."/>
            <person name="Sauk J."/>
            <person name="Garner A."/>
            <person name="Jiang X."/>
            <person name="Arthur T."/>
            <person name="Lagoudas G.K."/>
            <person name="Vatanen T."/>
            <person name="Fornelos N."/>
            <person name="Wilson R."/>
            <person name="Bertha M."/>
            <person name="Cohen M."/>
            <person name="Garber J."/>
            <person name="Khalili H."/>
            <person name="Gevers D."/>
            <person name="Ananthakrishnan A.N."/>
            <person name="Kugathasan S."/>
            <person name="Lander E.S."/>
            <person name="Blainey P."/>
            <person name="Vlamakis H."/>
            <person name="Xavier R.J."/>
            <person name="Huttenhower C."/>
        </authorList>
    </citation>
    <scope>NUCLEOTIDE SEQUENCE [LARGE SCALE GENOMIC DNA]</scope>
    <source>
        <strain evidence="1 2">RJX1118</strain>
    </source>
</reference>
<dbReference type="RefSeq" id="WP_101880186.1">
    <property type="nucleotide sequence ID" value="NZ_JADNOC010000032.1"/>
</dbReference>
<evidence type="ECO:0000313" key="1">
    <source>
        <dbReference type="EMBL" id="PLT52847.1"/>
    </source>
</evidence>
<gene>
    <name evidence="1" type="ORF">CDL18_13620</name>
</gene>
<comment type="caution">
    <text evidence="1">The sequence shown here is derived from an EMBL/GenBank/DDBJ whole genome shotgun (WGS) entry which is preliminary data.</text>
</comment>
<sequence>MTKKLTSSDIYDINRKTGALILGKNRLDDYATKYLTKHCKEALLTPMPLPVEKILEEAKLTVKEVSLSRNLDIFGCCLLLDGEVDVYDADNGTSRSVSFPAGTILIDPASEAVYGEGAKRNTLIHEALHWEKDKMYFEILALKNAAVSEKLYPIMCRQSETFFEPLEGKKTKENEVKWLEWQAHRLAPRVLMPFEMFKKKTLELISDYHNPQNDVVPSCDTLIENLSNFFIVSRVSVKYRLIEVGLLDKLRDFNDFDAVFAEITESKELVALTPLEAYQLLAEDSSLREWVRGGKFVYADGYFVLAEKQYVLIDEGELHLTAKAKKKLAQCAINIREHKYTAYRNVSKDLLGFSVLHRVEGIDQRILTFHPKFQTNFVYEPDEVYDAFHEYISVYDEAEEIELMKKLGDPTSTLCQCLWYLMENRKWNYPEVFNDKTGLHKNYHGKIKNDKYNNMGTDVLMAICVGLKLSLRITEKIFEKSKNKLDYYHDPDKTYIRIMENMPGISVQDFNSICKRAGVNELGSTAKENE</sequence>
<dbReference type="AlphaFoldDB" id="A0A2N5NEV9"/>
<evidence type="ECO:0008006" key="3">
    <source>
        <dbReference type="Google" id="ProtNLM"/>
    </source>
</evidence>
<proteinExistence type="predicted"/>
<name>A0A2N5NEV9_MEDGN</name>